<dbReference type="OrthoDB" id="2213423at2"/>
<dbReference type="InterPro" id="IPR029058">
    <property type="entry name" value="AB_hydrolase_fold"/>
</dbReference>
<accession>D6TD64</accession>
<comment type="similarity">
    <text evidence="1">Belongs to the thioesterase family.</text>
</comment>
<evidence type="ECO:0000313" key="5">
    <source>
        <dbReference type="Proteomes" id="UP000004508"/>
    </source>
</evidence>
<keyword evidence="2 4" id="KW-0378">Hydrolase</keyword>
<dbReference type="InterPro" id="IPR020802">
    <property type="entry name" value="TesA-like"/>
</dbReference>
<feature type="domain" description="Thioesterase TesA-like" evidence="3">
    <location>
        <begin position="24"/>
        <end position="243"/>
    </location>
</feature>
<organism evidence="4 5">
    <name type="scientific">Ktedonobacter racemifer DSM 44963</name>
    <dbReference type="NCBI Taxonomy" id="485913"/>
    <lineage>
        <taxon>Bacteria</taxon>
        <taxon>Bacillati</taxon>
        <taxon>Chloroflexota</taxon>
        <taxon>Ktedonobacteria</taxon>
        <taxon>Ktedonobacterales</taxon>
        <taxon>Ktedonobacteraceae</taxon>
        <taxon>Ktedonobacter</taxon>
    </lineage>
</organism>
<evidence type="ECO:0000256" key="1">
    <source>
        <dbReference type="ARBA" id="ARBA00007169"/>
    </source>
</evidence>
<dbReference type="PANTHER" id="PTHR11487:SF0">
    <property type="entry name" value="S-ACYL FATTY ACID SYNTHASE THIOESTERASE, MEDIUM CHAIN"/>
    <property type="match status" value="1"/>
</dbReference>
<dbReference type="FunCoup" id="D6TD64">
    <property type="interactions" value="57"/>
</dbReference>
<reference evidence="4 5" key="1">
    <citation type="journal article" date="2011" name="Stand. Genomic Sci.">
        <title>Non-contiguous finished genome sequence and contextual data of the filamentous soil bacterium Ktedonobacter racemifer type strain (SOSP1-21).</title>
        <authorList>
            <person name="Chang Y.J."/>
            <person name="Land M."/>
            <person name="Hauser L."/>
            <person name="Chertkov O."/>
            <person name="Del Rio T.G."/>
            <person name="Nolan M."/>
            <person name="Copeland A."/>
            <person name="Tice H."/>
            <person name="Cheng J.F."/>
            <person name="Lucas S."/>
            <person name="Han C."/>
            <person name="Goodwin L."/>
            <person name="Pitluck S."/>
            <person name="Ivanova N."/>
            <person name="Ovchinikova G."/>
            <person name="Pati A."/>
            <person name="Chen A."/>
            <person name="Palaniappan K."/>
            <person name="Mavromatis K."/>
            <person name="Liolios K."/>
            <person name="Brettin T."/>
            <person name="Fiebig A."/>
            <person name="Rohde M."/>
            <person name="Abt B."/>
            <person name="Goker M."/>
            <person name="Detter J.C."/>
            <person name="Woyke T."/>
            <person name="Bristow J."/>
            <person name="Eisen J.A."/>
            <person name="Markowitz V."/>
            <person name="Hugenholtz P."/>
            <person name="Kyrpides N.C."/>
            <person name="Klenk H.P."/>
            <person name="Lapidus A."/>
        </authorList>
    </citation>
    <scope>NUCLEOTIDE SEQUENCE [LARGE SCALE GENOMIC DNA]</scope>
    <source>
        <strain evidence="5">DSM 44963</strain>
    </source>
</reference>
<name>D6TD64_KTERA</name>
<dbReference type="InterPro" id="IPR012223">
    <property type="entry name" value="TEII"/>
</dbReference>
<dbReference type="RefSeq" id="WP_007907188.1">
    <property type="nucleotide sequence ID" value="NZ_ADVG01000001.1"/>
</dbReference>
<evidence type="ECO:0000313" key="4">
    <source>
        <dbReference type="EMBL" id="EFH90115.1"/>
    </source>
</evidence>
<comment type="caution">
    <text evidence="4">The sequence shown here is derived from an EMBL/GenBank/DDBJ whole genome shotgun (WGS) entry which is preliminary data.</text>
</comment>
<dbReference type="eggNOG" id="COG3208">
    <property type="taxonomic scope" value="Bacteria"/>
</dbReference>
<dbReference type="InterPro" id="IPR001031">
    <property type="entry name" value="Thioesterase"/>
</dbReference>
<dbReference type="Gene3D" id="3.40.50.1820">
    <property type="entry name" value="alpha/beta hydrolase"/>
    <property type="match status" value="1"/>
</dbReference>
<protein>
    <submittedName>
        <fullName evidence="4">Oleoyl-(Acyl-carrier-protein) hydrolase</fullName>
        <ecNumber evidence="4">3.1.2.14</ecNumber>
    </submittedName>
</protein>
<dbReference type="EMBL" id="ADVG01000001">
    <property type="protein sequence ID" value="EFH90115.1"/>
    <property type="molecule type" value="Genomic_DNA"/>
</dbReference>
<dbReference type="STRING" id="485913.Krac_11723"/>
<dbReference type="Proteomes" id="UP000004508">
    <property type="component" value="Unassembled WGS sequence"/>
</dbReference>
<dbReference type="SMART" id="SM00824">
    <property type="entry name" value="PKS_TE"/>
    <property type="match status" value="1"/>
</dbReference>
<evidence type="ECO:0000259" key="3">
    <source>
        <dbReference type="SMART" id="SM00824"/>
    </source>
</evidence>
<dbReference type="SUPFAM" id="SSF53474">
    <property type="entry name" value="alpha/beta-Hydrolases"/>
    <property type="match status" value="1"/>
</dbReference>
<dbReference type="InParanoid" id="D6TD64"/>
<dbReference type="GO" id="GO:0008610">
    <property type="term" value="P:lipid biosynthetic process"/>
    <property type="evidence" value="ECO:0007669"/>
    <property type="project" value="TreeGrafter"/>
</dbReference>
<dbReference type="GO" id="GO:0016297">
    <property type="term" value="F:fatty acyl-[ACP] hydrolase activity"/>
    <property type="evidence" value="ECO:0007669"/>
    <property type="project" value="UniProtKB-EC"/>
</dbReference>
<sequence length="251" mass="28190">MASNIETSSWITCTQDTETRLRLFCFPYAGGGVAFYRRWPTSLPREVALCPVYLPGREQRIEEPAFTSLEQLVATLIEVMQPYLHEPFAFFGHSMGGLIAYVLARSLQEQSLPLPRALCLSAIKAPHLPARREPLHTQPLPGFLRSLYRLGGTPLAVLQNAELMRLMLPTLRADFTLYETYTLTPSISLTCPIIVYGGVQDTLVSREELEGWRPYTSASCTVRQLPGNHFYLHSAQDLLLPLLAQDLLVNL</sequence>
<gene>
    <name evidence="4" type="ORF">Krac_11723</name>
</gene>
<dbReference type="AlphaFoldDB" id="D6TD64"/>
<dbReference type="Pfam" id="PF00975">
    <property type="entry name" value="Thioesterase"/>
    <property type="match status" value="1"/>
</dbReference>
<evidence type="ECO:0000256" key="2">
    <source>
        <dbReference type="ARBA" id="ARBA00022801"/>
    </source>
</evidence>
<dbReference type="EC" id="3.1.2.14" evidence="4"/>
<proteinExistence type="inferred from homology"/>
<dbReference type="PANTHER" id="PTHR11487">
    <property type="entry name" value="THIOESTERASE"/>
    <property type="match status" value="1"/>
</dbReference>
<keyword evidence="5" id="KW-1185">Reference proteome</keyword>